<accession>S3BD60</accession>
<dbReference type="Proteomes" id="UP000014400">
    <property type="component" value="Unassembled WGS sequence"/>
</dbReference>
<keyword evidence="2" id="KW-1185">Reference proteome</keyword>
<protein>
    <submittedName>
        <fullName evidence="1">Uncharacterized protein</fullName>
    </submittedName>
</protein>
<sequence length="402" mass="46284">MSGPFSALSFLKKIPSELLCAYFKRFEEIDLNLFSKGVLKSTELITFWKELPDEVRRTAESDFSLILDMMDELGVQSIESTAQQAGCGASLLKAWDGKTLEEKIFIAFLDFKNLWDSASAIAFADNVPGRYWQRRKNLPSNLMDDSEEACEDFAQKLGDFLHSKQGRGKQCKVERYQAEDGRLFLFALFEDFARSSLEWEKDDLQAHRRRQALQYIFQYSPKDGVLSIYCPNATSFVEDLQQLFAESILHIDELSEDQQDIRIYDLKPLLTPEFRFHWKPEWAIEDAQLIKLRLTRRFSKQRVIFEAGRGNGSEEVYELLDSWGEAENLDDFFVTQAEVRVRYQADAGKVRSCSFTVTWPNYCSLKPDTLGKHLQEMLVMSGIELKEPEDDGEAPQEAVVSA</sequence>
<proteinExistence type="predicted"/>
<reference evidence="1 2" key="1">
    <citation type="submission" date="2013-04" db="EMBL/GenBank/DDBJ databases">
        <title>The Genome Sequence of Sutterella wadsworthensis HGA0223.</title>
        <authorList>
            <consortium name="The Broad Institute Genomics Platform"/>
            <person name="Earl A."/>
            <person name="Ward D."/>
            <person name="Feldgarden M."/>
            <person name="Gevers D."/>
            <person name="Schmidt T.M."/>
            <person name="Dover J."/>
            <person name="Dai D."/>
            <person name="Walker B."/>
            <person name="Young S."/>
            <person name="Zeng Q."/>
            <person name="Gargeya S."/>
            <person name="Fitzgerald M."/>
            <person name="Haas B."/>
            <person name="Abouelleil A."/>
            <person name="Allen A.W."/>
            <person name="Alvarado L."/>
            <person name="Arachchi H.M."/>
            <person name="Berlin A.M."/>
            <person name="Chapman S.B."/>
            <person name="Gainer-Dewar J."/>
            <person name="Goldberg J."/>
            <person name="Griggs A."/>
            <person name="Gujja S."/>
            <person name="Hansen M."/>
            <person name="Howarth C."/>
            <person name="Imamovic A."/>
            <person name="Ireland A."/>
            <person name="Larimer J."/>
            <person name="McCowan C."/>
            <person name="Murphy C."/>
            <person name="Pearson M."/>
            <person name="Poon T.W."/>
            <person name="Priest M."/>
            <person name="Roberts A."/>
            <person name="Saif S."/>
            <person name="Shea T."/>
            <person name="Sisk P."/>
            <person name="Sykes S."/>
            <person name="Wortman J."/>
            <person name="Nusbaum C."/>
            <person name="Birren B."/>
        </authorList>
    </citation>
    <scope>NUCLEOTIDE SEQUENCE [LARGE SCALE GENOMIC DNA]</scope>
    <source>
        <strain evidence="1 2">HGA0223</strain>
    </source>
</reference>
<evidence type="ECO:0000313" key="2">
    <source>
        <dbReference type="Proteomes" id="UP000014400"/>
    </source>
</evidence>
<dbReference type="AlphaFoldDB" id="S3BD60"/>
<dbReference type="HOGENOM" id="CLU_696261_0_0_4"/>
<comment type="caution">
    <text evidence="1">The sequence shown here is derived from an EMBL/GenBank/DDBJ whole genome shotgun (WGS) entry which is preliminary data.</text>
</comment>
<evidence type="ECO:0000313" key="1">
    <source>
        <dbReference type="EMBL" id="EPD98396.1"/>
    </source>
</evidence>
<dbReference type="STRING" id="1203554.HMPREF1476_01781"/>
<name>S3BD60_9BURK</name>
<dbReference type="RefSeq" id="WP_016474945.1">
    <property type="nucleotide sequence ID" value="NZ_KE150480.1"/>
</dbReference>
<dbReference type="PATRIC" id="fig|1203554.3.peg.1866"/>
<gene>
    <name evidence="1" type="ORF">HMPREF1476_01781</name>
</gene>
<dbReference type="EMBL" id="ATCF01000025">
    <property type="protein sequence ID" value="EPD98396.1"/>
    <property type="molecule type" value="Genomic_DNA"/>
</dbReference>
<dbReference type="eggNOG" id="ENOG50317K6">
    <property type="taxonomic scope" value="Bacteria"/>
</dbReference>
<organism evidence="1 2">
    <name type="scientific">Sutterella wadsworthensis HGA0223</name>
    <dbReference type="NCBI Taxonomy" id="1203554"/>
    <lineage>
        <taxon>Bacteria</taxon>
        <taxon>Pseudomonadati</taxon>
        <taxon>Pseudomonadota</taxon>
        <taxon>Betaproteobacteria</taxon>
        <taxon>Burkholderiales</taxon>
        <taxon>Sutterellaceae</taxon>
        <taxon>Sutterella</taxon>
    </lineage>
</organism>